<evidence type="ECO:0000256" key="2">
    <source>
        <dbReference type="ARBA" id="ARBA00023125"/>
    </source>
</evidence>
<name>A0A856MP09_9CYAN</name>
<dbReference type="Proteomes" id="UP000503129">
    <property type="component" value="Chromosome"/>
</dbReference>
<dbReference type="Pfam" id="PF12833">
    <property type="entry name" value="HTH_18"/>
    <property type="match status" value="1"/>
</dbReference>
<dbReference type="RefSeq" id="WP_169265934.1">
    <property type="nucleotide sequence ID" value="NZ_CAWOXK010000001.1"/>
</dbReference>
<feature type="domain" description="HTH araC/xylS-type" evidence="4">
    <location>
        <begin position="68"/>
        <end position="166"/>
    </location>
</feature>
<evidence type="ECO:0000313" key="5">
    <source>
        <dbReference type="EMBL" id="QDL10686.1"/>
    </source>
</evidence>
<evidence type="ECO:0000256" key="1">
    <source>
        <dbReference type="ARBA" id="ARBA00023015"/>
    </source>
</evidence>
<accession>A0A856MP09</accession>
<sequence>MTNFLLINENQETKNLLVKCLETAGFEVIGTENNLVRIQLVQEKLSTTESSQRSNTPQFIFPSIPRLRDVFEFIELNYHQSISLKEVAQAVGYSSAYLTNLVRNITGKTVNDWIIERRITQACTLLLSTNDSVNQIALQVGYQNINHFYSQFRNYHKNTPHAWREAQRCKVSHNKALQPLEGIAS</sequence>
<dbReference type="EMBL" id="CP030118">
    <property type="protein sequence ID" value="QDL10686.1"/>
    <property type="molecule type" value="Genomic_DNA"/>
</dbReference>
<dbReference type="GO" id="GO:0043565">
    <property type="term" value="F:sequence-specific DNA binding"/>
    <property type="evidence" value="ECO:0007669"/>
    <property type="project" value="InterPro"/>
</dbReference>
<dbReference type="SUPFAM" id="SSF46689">
    <property type="entry name" value="Homeodomain-like"/>
    <property type="match status" value="2"/>
</dbReference>
<organism evidence="5 6">
    <name type="scientific">Brasilonema sennae CENA114</name>
    <dbReference type="NCBI Taxonomy" id="415709"/>
    <lineage>
        <taxon>Bacteria</taxon>
        <taxon>Bacillati</taxon>
        <taxon>Cyanobacteriota</taxon>
        <taxon>Cyanophyceae</taxon>
        <taxon>Nostocales</taxon>
        <taxon>Scytonemataceae</taxon>
        <taxon>Brasilonema</taxon>
        <taxon>Bromeliae group (in: Brasilonema)</taxon>
    </lineage>
</organism>
<dbReference type="Gene3D" id="1.10.10.60">
    <property type="entry name" value="Homeodomain-like"/>
    <property type="match status" value="2"/>
</dbReference>
<keyword evidence="2" id="KW-0238">DNA-binding</keyword>
<proteinExistence type="predicted"/>
<dbReference type="PANTHER" id="PTHR43280">
    <property type="entry name" value="ARAC-FAMILY TRANSCRIPTIONAL REGULATOR"/>
    <property type="match status" value="1"/>
</dbReference>
<evidence type="ECO:0000313" key="6">
    <source>
        <dbReference type="Proteomes" id="UP000503129"/>
    </source>
</evidence>
<protein>
    <submittedName>
        <fullName evidence="5">AraC family transcriptional regulator</fullName>
    </submittedName>
</protein>
<evidence type="ECO:0000259" key="4">
    <source>
        <dbReference type="PROSITE" id="PS01124"/>
    </source>
</evidence>
<reference evidence="5 6" key="1">
    <citation type="submission" date="2018-06" db="EMBL/GenBank/DDBJ databases">
        <title>Comparative genomics of Brasilonema spp. strains.</title>
        <authorList>
            <person name="Alvarenga D.O."/>
            <person name="Fiore M.F."/>
            <person name="Varani A.M."/>
        </authorList>
    </citation>
    <scope>NUCLEOTIDE SEQUENCE [LARGE SCALE GENOMIC DNA]</scope>
    <source>
        <strain evidence="5 6">CENA114</strain>
    </source>
</reference>
<dbReference type="AlphaFoldDB" id="A0A856MP09"/>
<dbReference type="InterPro" id="IPR009057">
    <property type="entry name" value="Homeodomain-like_sf"/>
</dbReference>
<dbReference type="InterPro" id="IPR018062">
    <property type="entry name" value="HTH_AraC-typ_CS"/>
</dbReference>
<dbReference type="InterPro" id="IPR018060">
    <property type="entry name" value="HTH_AraC"/>
</dbReference>
<dbReference type="KEGG" id="bsen:DP114_24775"/>
<keyword evidence="6" id="KW-1185">Reference proteome</keyword>
<gene>
    <name evidence="5" type="ORF">DP114_24775</name>
</gene>
<keyword evidence="1" id="KW-0805">Transcription regulation</keyword>
<dbReference type="PROSITE" id="PS01124">
    <property type="entry name" value="HTH_ARAC_FAMILY_2"/>
    <property type="match status" value="1"/>
</dbReference>
<dbReference type="GO" id="GO:0003700">
    <property type="term" value="F:DNA-binding transcription factor activity"/>
    <property type="evidence" value="ECO:0007669"/>
    <property type="project" value="InterPro"/>
</dbReference>
<dbReference type="PANTHER" id="PTHR43280:SF2">
    <property type="entry name" value="HTH-TYPE TRANSCRIPTIONAL REGULATOR EXSA"/>
    <property type="match status" value="1"/>
</dbReference>
<evidence type="ECO:0000256" key="3">
    <source>
        <dbReference type="ARBA" id="ARBA00023163"/>
    </source>
</evidence>
<keyword evidence="3" id="KW-0804">Transcription</keyword>
<dbReference type="SMART" id="SM00342">
    <property type="entry name" value="HTH_ARAC"/>
    <property type="match status" value="1"/>
</dbReference>
<dbReference type="PROSITE" id="PS00041">
    <property type="entry name" value="HTH_ARAC_FAMILY_1"/>
    <property type="match status" value="1"/>
</dbReference>